<protein>
    <recommendedName>
        <fullName evidence="1">DinB-like domain-containing protein</fullName>
    </recommendedName>
</protein>
<dbReference type="Gene3D" id="1.20.120.450">
    <property type="entry name" value="dinb family like domain"/>
    <property type="match status" value="1"/>
</dbReference>
<dbReference type="Proteomes" id="UP001428290">
    <property type="component" value="Unassembled WGS sequence"/>
</dbReference>
<accession>A0ABP9X609</accession>
<evidence type="ECO:0000313" key="3">
    <source>
        <dbReference type="Proteomes" id="UP001428290"/>
    </source>
</evidence>
<name>A0ABP9X609_9CHLR</name>
<dbReference type="Pfam" id="PF12867">
    <property type="entry name" value="DinB_2"/>
    <property type="match status" value="1"/>
</dbReference>
<dbReference type="EMBL" id="BAABRU010000025">
    <property type="protein sequence ID" value="GAA5530834.1"/>
    <property type="molecule type" value="Genomic_DNA"/>
</dbReference>
<evidence type="ECO:0000259" key="1">
    <source>
        <dbReference type="Pfam" id="PF12867"/>
    </source>
</evidence>
<sequence>MADQSVPYSHSELIIALERDVASVSGTILTLTPEQCFAHPEGVWSPAENVIHLQQLTKVLSLAFYLPRFTLSTLFGKPKHQSTDYLTIKTRYQAAIAKGFSAPAYSIPAKPQGPISLQAQQALVAQWQKLNQQLIETLFHWDEAALDQYQLPHPALGKLTVREMLFFMHTHTAHHLNDLAKLRQSQVINE</sequence>
<comment type="caution">
    <text evidence="2">The sequence shown here is derived from an EMBL/GenBank/DDBJ whole genome shotgun (WGS) entry which is preliminary data.</text>
</comment>
<dbReference type="InterPro" id="IPR034660">
    <property type="entry name" value="DinB/YfiT-like"/>
</dbReference>
<dbReference type="SUPFAM" id="SSF109854">
    <property type="entry name" value="DinB/YfiT-like putative metalloenzymes"/>
    <property type="match status" value="1"/>
</dbReference>
<feature type="domain" description="DinB-like" evidence="1">
    <location>
        <begin position="21"/>
        <end position="177"/>
    </location>
</feature>
<proteinExistence type="predicted"/>
<gene>
    <name evidence="2" type="ORF">Hgul01_04657</name>
</gene>
<keyword evidence="3" id="KW-1185">Reference proteome</keyword>
<dbReference type="RefSeq" id="WP_345724430.1">
    <property type="nucleotide sequence ID" value="NZ_BAABRU010000025.1"/>
</dbReference>
<evidence type="ECO:0000313" key="2">
    <source>
        <dbReference type="EMBL" id="GAA5530834.1"/>
    </source>
</evidence>
<dbReference type="InterPro" id="IPR024775">
    <property type="entry name" value="DinB-like"/>
</dbReference>
<organism evidence="2 3">
    <name type="scientific">Herpetosiphon gulosus</name>
    <dbReference type="NCBI Taxonomy" id="1973496"/>
    <lineage>
        <taxon>Bacteria</taxon>
        <taxon>Bacillati</taxon>
        <taxon>Chloroflexota</taxon>
        <taxon>Chloroflexia</taxon>
        <taxon>Herpetosiphonales</taxon>
        <taxon>Herpetosiphonaceae</taxon>
        <taxon>Herpetosiphon</taxon>
    </lineage>
</organism>
<reference evidence="2 3" key="1">
    <citation type="submission" date="2024-02" db="EMBL/GenBank/DDBJ databases">
        <title>Herpetosiphon gulosus NBRC 112829.</title>
        <authorList>
            <person name="Ichikawa N."/>
            <person name="Katano-Makiyama Y."/>
            <person name="Hidaka K."/>
        </authorList>
    </citation>
    <scope>NUCLEOTIDE SEQUENCE [LARGE SCALE GENOMIC DNA]</scope>
    <source>
        <strain evidence="2 3">NBRC 112829</strain>
    </source>
</reference>